<sequence>MPAAVGSRARQLTRILVTPKISLSSTLASLSLRVPIPDAKGRVPIPANKGLGVESEVLPTESASRNIQKKPNAILLTTGQKRLKRSLFCPVVSKIAFGFFCMFRDALSVGSTSDSTPSPLLAGIGTRPLASGIGTRNERDASVDDSDILGDVPVRALPPWPGTLSTGPAGGCPEAPPKRRTLPWAGGRPAEAERHAALLPVSEERPAPKRDPGAERRPGP</sequence>
<evidence type="ECO:0000313" key="2">
    <source>
        <dbReference type="EMBL" id="KAJ1169624.1"/>
    </source>
</evidence>
<feature type="region of interest" description="Disordered" evidence="1">
    <location>
        <begin position="111"/>
        <end position="220"/>
    </location>
</feature>
<comment type="caution">
    <text evidence="2">The sequence shown here is derived from an EMBL/GenBank/DDBJ whole genome shotgun (WGS) entry which is preliminary data.</text>
</comment>
<dbReference type="EMBL" id="JANPWB010000007">
    <property type="protein sequence ID" value="KAJ1169624.1"/>
    <property type="molecule type" value="Genomic_DNA"/>
</dbReference>
<keyword evidence="3" id="KW-1185">Reference proteome</keyword>
<accession>A0AAV7SZG1</accession>
<evidence type="ECO:0000256" key="1">
    <source>
        <dbReference type="SAM" id="MobiDB-lite"/>
    </source>
</evidence>
<reference evidence="2" key="1">
    <citation type="journal article" date="2022" name="bioRxiv">
        <title>Sequencing and chromosome-scale assembly of the giantPleurodeles waltlgenome.</title>
        <authorList>
            <person name="Brown T."/>
            <person name="Elewa A."/>
            <person name="Iarovenko S."/>
            <person name="Subramanian E."/>
            <person name="Araus A.J."/>
            <person name="Petzold A."/>
            <person name="Susuki M."/>
            <person name="Suzuki K.-i.T."/>
            <person name="Hayashi T."/>
            <person name="Toyoda A."/>
            <person name="Oliveira C."/>
            <person name="Osipova E."/>
            <person name="Leigh N.D."/>
            <person name="Simon A."/>
            <person name="Yun M.H."/>
        </authorList>
    </citation>
    <scope>NUCLEOTIDE SEQUENCE</scope>
    <source>
        <strain evidence="2">20211129_DDA</strain>
        <tissue evidence="2">Liver</tissue>
    </source>
</reference>
<proteinExistence type="predicted"/>
<organism evidence="2 3">
    <name type="scientific">Pleurodeles waltl</name>
    <name type="common">Iberian ribbed newt</name>
    <dbReference type="NCBI Taxonomy" id="8319"/>
    <lineage>
        <taxon>Eukaryota</taxon>
        <taxon>Metazoa</taxon>
        <taxon>Chordata</taxon>
        <taxon>Craniata</taxon>
        <taxon>Vertebrata</taxon>
        <taxon>Euteleostomi</taxon>
        <taxon>Amphibia</taxon>
        <taxon>Batrachia</taxon>
        <taxon>Caudata</taxon>
        <taxon>Salamandroidea</taxon>
        <taxon>Salamandridae</taxon>
        <taxon>Pleurodelinae</taxon>
        <taxon>Pleurodeles</taxon>
    </lineage>
</organism>
<gene>
    <name evidence="2" type="ORF">NDU88_001515</name>
</gene>
<evidence type="ECO:0000313" key="3">
    <source>
        <dbReference type="Proteomes" id="UP001066276"/>
    </source>
</evidence>
<dbReference type="AlphaFoldDB" id="A0AAV7SZG1"/>
<protein>
    <submittedName>
        <fullName evidence="2">Uncharacterized protein</fullName>
    </submittedName>
</protein>
<dbReference type="Proteomes" id="UP001066276">
    <property type="component" value="Chromosome 4_1"/>
</dbReference>
<name>A0AAV7SZG1_PLEWA</name>
<feature type="compositionally biased region" description="Basic and acidic residues" evidence="1">
    <location>
        <begin position="190"/>
        <end position="220"/>
    </location>
</feature>